<evidence type="ECO:0000256" key="7">
    <source>
        <dbReference type="RuleBase" id="RU362064"/>
    </source>
</evidence>
<keyword evidence="8" id="KW-0732">Signal</keyword>
<evidence type="ECO:0000256" key="3">
    <source>
        <dbReference type="ARBA" id="ARBA00022989"/>
    </source>
</evidence>
<dbReference type="Proteomes" id="UP000197535">
    <property type="component" value="Unassembled WGS sequence"/>
</dbReference>
<reference evidence="9 10" key="1">
    <citation type="submission" date="2016-02" db="EMBL/GenBank/DDBJ databases">
        <authorList>
            <person name="Wen L."/>
            <person name="He K."/>
            <person name="Yang H."/>
        </authorList>
    </citation>
    <scope>NUCLEOTIDE SEQUENCE [LARGE SCALE GENOMIC DNA]</scope>
    <source>
        <strain evidence="9 10">TSA40</strain>
    </source>
</reference>
<gene>
    <name evidence="9" type="ORF">AYR66_04410</name>
</gene>
<keyword evidence="1 7" id="KW-1003">Cell membrane</keyword>
<feature type="signal peptide" evidence="8">
    <location>
        <begin position="1"/>
        <end position="19"/>
    </location>
</feature>
<dbReference type="InterPro" id="IPR052205">
    <property type="entry name" value="FliO/MopB"/>
</dbReference>
<evidence type="ECO:0000256" key="1">
    <source>
        <dbReference type="ARBA" id="ARBA00022475"/>
    </source>
</evidence>
<dbReference type="Pfam" id="PF04347">
    <property type="entry name" value="FliO"/>
    <property type="match status" value="1"/>
</dbReference>
<dbReference type="AlphaFoldDB" id="A0A254T828"/>
<comment type="caution">
    <text evidence="9">The sequence shown here is derived from an EMBL/GenBank/DDBJ whole genome shotgun (WGS) entry which is preliminary data.</text>
</comment>
<dbReference type="GO" id="GO:0009425">
    <property type="term" value="C:bacterial-type flagellum basal body"/>
    <property type="evidence" value="ECO:0007669"/>
    <property type="project" value="UniProtKB-SubCell"/>
</dbReference>
<evidence type="ECO:0000256" key="2">
    <source>
        <dbReference type="ARBA" id="ARBA00022692"/>
    </source>
</evidence>
<dbReference type="InterPro" id="IPR022781">
    <property type="entry name" value="Flagellar_biosynth_FliO"/>
</dbReference>
<keyword evidence="9" id="KW-0282">Flagellum</keyword>
<organism evidence="9 10">
    <name type="scientific">Noviherbaspirillum denitrificans</name>
    <dbReference type="NCBI Taxonomy" id="1968433"/>
    <lineage>
        <taxon>Bacteria</taxon>
        <taxon>Pseudomonadati</taxon>
        <taxon>Pseudomonadota</taxon>
        <taxon>Betaproteobacteria</taxon>
        <taxon>Burkholderiales</taxon>
        <taxon>Oxalobacteraceae</taxon>
        <taxon>Noviherbaspirillum</taxon>
    </lineage>
</organism>
<dbReference type="PANTHER" id="PTHR38766:SF1">
    <property type="entry name" value="FLAGELLAR PROTEIN FLIO"/>
    <property type="match status" value="1"/>
</dbReference>
<keyword evidence="9" id="KW-0966">Cell projection</keyword>
<evidence type="ECO:0000256" key="4">
    <source>
        <dbReference type="ARBA" id="ARBA00023136"/>
    </source>
</evidence>
<feature type="transmembrane region" description="Helical" evidence="7">
    <location>
        <begin position="35"/>
        <end position="56"/>
    </location>
</feature>
<dbReference type="NCBIfam" id="TIGR03500">
    <property type="entry name" value="FliO_TIGR"/>
    <property type="match status" value="1"/>
</dbReference>
<keyword evidence="2 7" id="KW-0812">Transmembrane</keyword>
<proteinExistence type="inferred from homology"/>
<protein>
    <recommendedName>
        <fullName evidence="7">Flagellar protein</fullName>
    </recommendedName>
</protein>
<comment type="similarity">
    <text evidence="6 7">Belongs to the FliO/MopB family.</text>
</comment>
<comment type="subcellular location">
    <subcellularLocation>
        <location evidence="7">Cell membrane</location>
    </subcellularLocation>
    <subcellularLocation>
        <location evidence="7">Bacterial flagellum basal body</location>
    </subcellularLocation>
</comment>
<sequence length="141" mass="14450">MRQAFLPFMTLLTAVPALAAEQAATAAPATSTGSMLQVVLGLAVVLALMAGAAWVLKRMGMAGAGGSSVAKVVGGVSVGNRERVMVVEVADQWIVVGVAPGRVTALSTMPRQEIQAASVGGDDTKNFAAWLKQTIDKRNGN</sequence>
<dbReference type="PANTHER" id="PTHR38766">
    <property type="entry name" value="FLAGELLAR PROTEIN FLIO"/>
    <property type="match status" value="1"/>
</dbReference>
<dbReference type="GO" id="GO:0044781">
    <property type="term" value="P:bacterial-type flagellum organization"/>
    <property type="evidence" value="ECO:0007669"/>
    <property type="project" value="UniProtKB-UniRule"/>
</dbReference>
<keyword evidence="4 7" id="KW-0472">Membrane</keyword>
<dbReference type="OrthoDB" id="9182371at2"/>
<dbReference type="GO" id="GO:0005886">
    <property type="term" value="C:plasma membrane"/>
    <property type="evidence" value="ECO:0007669"/>
    <property type="project" value="UniProtKB-SubCell"/>
</dbReference>
<evidence type="ECO:0000256" key="8">
    <source>
        <dbReference type="SAM" id="SignalP"/>
    </source>
</evidence>
<keyword evidence="3 7" id="KW-1133">Transmembrane helix</keyword>
<keyword evidence="5 7" id="KW-0975">Bacterial flagellum</keyword>
<feature type="chain" id="PRO_5013304663" description="Flagellar protein" evidence="8">
    <location>
        <begin position="20"/>
        <end position="141"/>
    </location>
</feature>
<accession>A0A254T828</accession>
<keyword evidence="9" id="KW-0969">Cilium</keyword>
<evidence type="ECO:0000313" key="9">
    <source>
        <dbReference type="EMBL" id="OWW18804.1"/>
    </source>
</evidence>
<keyword evidence="10" id="KW-1185">Reference proteome</keyword>
<evidence type="ECO:0000313" key="10">
    <source>
        <dbReference type="Proteomes" id="UP000197535"/>
    </source>
</evidence>
<evidence type="ECO:0000256" key="6">
    <source>
        <dbReference type="ARBA" id="ARBA00037937"/>
    </source>
</evidence>
<evidence type="ECO:0000256" key="5">
    <source>
        <dbReference type="ARBA" id="ARBA00023143"/>
    </source>
</evidence>
<dbReference type="EMBL" id="LSTO01000002">
    <property type="protein sequence ID" value="OWW18804.1"/>
    <property type="molecule type" value="Genomic_DNA"/>
</dbReference>
<name>A0A254T828_9BURK</name>